<dbReference type="EMBL" id="AYKW01000069">
    <property type="protein sequence ID" value="PIL22370.1"/>
    <property type="molecule type" value="Genomic_DNA"/>
</dbReference>
<accession>A0A2G8RLI3</accession>
<protein>
    <submittedName>
        <fullName evidence="1">Uncharacterized protein</fullName>
    </submittedName>
</protein>
<dbReference type="AlphaFoldDB" id="A0A2G8RLI3"/>
<proteinExistence type="predicted"/>
<evidence type="ECO:0000313" key="1">
    <source>
        <dbReference type="EMBL" id="PIL22370.1"/>
    </source>
</evidence>
<sequence length="172" mass="19541">MGLEVEVEAAIMEAASEEWVWVFEDDDDGREDSGGGQMSVGRRATLDDELAVYDGDERGRWRQGDGCSRTGLDAREEPAGVKTHEAEPLFWKVYKTAWRETMNTVVWEPVRLGWEVRHPRECQVVAKGARLETWTRRKEATRARQRQSVLRFRIAENGGCIPGGTTSLEARM</sequence>
<gene>
    <name evidence="1" type="ORF">GSI_15058</name>
</gene>
<dbReference type="Proteomes" id="UP000230002">
    <property type="component" value="Unassembled WGS sequence"/>
</dbReference>
<keyword evidence="2" id="KW-1185">Reference proteome</keyword>
<organism evidence="1 2">
    <name type="scientific">Ganoderma sinense ZZ0214-1</name>
    <dbReference type="NCBI Taxonomy" id="1077348"/>
    <lineage>
        <taxon>Eukaryota</taxon>
        <taxon>Fungi</taxon>
        <taxon>Dikarya</taxon>
        <taxon>Basidiomycota</taxon>
        <taxon>Agaricomycotina</taxon>
        <taxon>Agaricomycetes</taxon>
        <taxon>Polyporales</taxon>
        <taxon>Polyporaceae</taxon>
        <taxon>Ganoderma</taxon>
    </lineage>
</organism>
<reference evidence="1 2" key="1">
    <citation type="journal article" date="2015" name="Sci. Rep.">
        <title>Chromosome-level genome map provides insights into diverse defense mechanisms in the medicinal fungus Ganoderma sinense.</title>
        <authorList>
            <person name="Zhu Y."/>
            <person name="Xu J."/>
            <person name="Sun C."/>
            <person name="Zhou S."/>
            <person name="Xu H."/>
            <person name="Nelson D.R."/>
            <person name="Qian J."/>
            <person name="Song J."/>
            <person name="Luo H."/>
            <person name="Xiang L."/>
            <person name="Li Y."/>
            <person name="Xu Z."/>
            <person name="Ji A."/>
            <person name="Wang L."/>
            <person name="Lu S."/>
            <person name="Hayward A."/>
            <person name="Sun W."/>
            <person name="Li X."/>
            <person name="Schwartz D.C."/>
            <person name="Wang Y."/>
            <person name="Chen S."/>
        </authorList>
    </citation>
    <scope>NUCLEOTIDE SEQUENCE [LARGE SCALE GENOMIC DNA]</scope>
    <source>
        <strain evidence="1 2">ZZ0214-1</strain>
    </source>
</reference>
<evidence type="ECO:0000313" key="2">
    <source>
        <dbReference type="Proteomes" id="UP000230002"/>
    </source>
</evidence>
<name>A0A2G8RLI3_9APHY</name>
<comment type="caution">
    <text evidence="1">The sequence shown here is derived from an EMBL/GenBank/DDBJ whole genome shotgun (WGS) entry which is preliminary data.</text>
</comment>